<evidence type="ECO:0000313" key="2">
    <source>
        <dbReference type="EMBL" id="BAP39593.1"/>
    </source>
</evidence>
<organism evidence="2 3">
    <name type="scientific">Metamycoplasma canadense</name>
    <dbReference type="NCBI Taxonomy" id="29554"/>
    <lineage>
        <taxon>Bacteria</taxon>
        <taxon>Bacillati</taxon>
        <taxon>Mycoplasmatota</taxon>
        <taxon>Mycoplasmoidales</taxon>
        <taxon>Metamycoplasmataceae</taxon>
        <taxon>Metamycoplasma</taxon>
    </lineage>
</organism>
<dbReference type="NCBIfam" id="NF045869">
    <property type="entry name" value="UU173_fam"/>
    <property type="match status" value="1"/>
</dbReference>
<feature type="domain" description="DUF2779" evidence="1">
    <location>
        <begin position="455"/>
        <end position="581"/>
    </location>
</feature>
<dbReference type="AlphaFoldDB" id="A0A077L987"/>
<dbReference type="STRING" id="29554.MCAN360_0453"/>
<accession>A0A077L987</accession>
<proteinExistence type="predicted"/>
<dbReference type="Proteomes" id="UP000031641">
    <property type="component" value="Chromosome"/>
</dbReference>
<protein>
    <recommendedName>
        <fullName evidence="1">DUF2779 domain-containing protein</fullName>
    </recommendedName>
</protein>
<dbReference type="KEGG" id="mcan:MCAN360_0453"/>
<dbReference type="HOGENOM" id="CLU_021405_0_0_14"/>
<evidence type="ECO:0000259" key="1">
    <source>
        <dbReference type="Pfam" id="PF11074"/>
    </source>
</evidence>
<keyword evidence="3" id="KW-1185">Reference proteome</keyword>
<evidence type="ECO:0000313" key="3">
    <source>
        <dbReference type="Proteomes" id="UP000031641"/>
    </source>
</evidence>
<sequence length="701" mass="83516">MKLEKPYQNMNKDKKYFTFKDFLKANQSHPWFIFNKVEDLVFKLKNKKKDDIFDQINFYNEEINNLIFKANNAKKILDDKEKEKYNQLTIYEKVDWILQNNVLSNNDNDEQQEEDNIEFLKDLFVEFELIASGSDQVFNQAVKWIYDFYKNEKSIDINKIKIISIKQNTEQRLKETKKAIEDGFLLIINPVFEWENCCCNLLFADIKNKCFGNLIYSNKTEVKNILKSYFDYHITKNYINNLEEIYILKPAYQKNKNIKKGILKFNLTPYCSYKNSKPSIDEEKIKRLSEKEVESIYTMDPNFNYSSNKTKKDNIKIIDHVLSDLTNTKIDFNEKKLPDVKINSDNKYSCSFNEFIKIIKNKDNIKIDINLNNEDSFNEICSKFDIKEIMPIKYPNYSFSSKKVLETISNFDCQIDILKQKQVKKFYDNNLISINPEIENCFEYQVILDNNSKIIWFDFEGVTLSAPMLDYLPGFRQVISQTSIIKTKNNEIYEQNDYVYDPLKFDLNTYKKIIDDLYDEEAKYYIIYNIGYERARIKEIQEQFDIYFEKGDLKEDQYKKYTHKIKFIIDKLVDLYNLFKGVSNNKKKLISDRIINIGFIKGVASIKKIEYFVTHKKIDKYLKHKIIPYATLAVKNGSAALSIAVTRALNLIKDNEWNKKIIDLKKYCHNDVMAMLMTADLIKFLMENKEEYFKNFKDYNI</sequence>
<reference evidence="3" key="1">
    <citation type="journal article" date="2014" name="Genome Announc.">
        <title>Complete Genome Sequence of Mycoplasma canadense Strain HAZ 360_1 from Bovine Mastitic Milk in Japan.</title>
        <authorList>
            <person name="Hata E."/>
        </authorList>
    </citation>
    <scope>NUCLEOTIDE SEQUENCE [LARGE SCALE GENOMIC DNA]</scope>
    <source>
        <strain evidence="3">HAZ360_1</strain>
    </source>
</reference>
<dbReference type="InterPro" id="IPR021301">
    <property type="entry name" value="DUF2779"/>
</dbReference>
<gene>
    <name evidence="2" type="ORF">MCAN360_0453</name>
</gene>
<name>A0A077L987_9BACT</name>
<dbReference type="Pfam" id="PF11074">
    <property type="entry name" value="DUF2779"/>
    <property type="match status" value="1"/>
</dbReference>
<dbReference type="EMBL" id="AP014631">
    <property type="protein sequence ID" value="BAP39593.1"/>
    <property type="molecule type" value="Genomic_DNA"/>
</dbReference>